<dbReference type="KEGG" id="pte:PTT_07458"/>
<gene>
    <name evidence="2" type="ORF">PTT_07458</name>
</gene>
<dbReference type="STRING" id="861557.E3RHN9"/>
<dbReference type="OrthoDB" id="2019666at2759"/>
<feature type="region of interest" description="Disordered" evidence="1">
    <location>
        <begin position="461"/>
        <end position="506"/>
    </location>
</feature>
<feature type="compositionally biased region" description="Basic and acidic residues" evidence="1">
    <location>
        <begin position="461"/>
        <end position="484"/>
    </location>
</feature>
<dbReference type="AlphaFoldDB" id="E3RHN9"/>
<dbReference type="Proteomes" id="UP000001067">
    <property type="component" value="Unassembled WGS sequence"/>
</dbReference>
<evidence type="ECO:0000256" key="1">
    <source>
        <dbReference type="SAM" id="MobiDB-lite"/>
    </source>
</evidence>
<name>E3RHN9_PYRTT</name>
<proteinExistence type="predicted"/>
<evidence type="ECO:0000313" key="3">
    <source>
        <dbReference type="Proteomes" id="UP000001067"/>
    </source>
</evidence>
<evidence type="ECO:0000313" key="2">
    <source>
        <dbReference type="EMBL" id="EFQ94770.1"/>
    </source>
</evidence>
<organism evidence="3">
    <name type="scientific">Pyrenophora teres f. teres (strain 0-1)</name>
    <name type="common">Barley net blotch fungus</name>
    <name type="synonym">Drechslera teres f. teres</name>
    <dbReference type="NCBI Taxonomy" id="861557"/>
    <lineage>
        <taxon>Eukaryota</taxon>
        <taxon>Fungi</taxon>
        <taxon>Dikarya</taxon>
        <taxon>Ascomycota</taxon>
        <taxon>Pezizomycotina</taxon>
        <taxon>Dothideomycetes</taxon>
        <taxon>Pleosporomycetidae</taxon>
        <taxon>Pleosporales</taxon>
        <taxon>Pleosporineae</taxon>
        <taxon>Pleosporaceae</taxon>
        <taxon>Pyrenophora</taxon>
    </lineage>
</organism>
<reference evidence="2 3" key="1">
    <citation type="journal article" date="2010" name="Genome Biol.">
        <title>A first genome assembly of the barley fungal pathogen Pyrenophora teres f. teres.</title>
        <authorList>
            <person name="Ellwood S.R."/>
            <person name="Liu Z."/>
            <person name="Syme R.A."/>
            <person name="Lai Z."/>
            <person name="Hane J.K."/>
            <person name="Keiper F."/>
            <person name="Moffat C.S."/>
            <person name="Oliver R.P."/>
            <person name="Friesen T.L."/>
        </authorList>
    </citation>
    <scope>NUCLEOTIDE SEQUENCE [LARGE SCALE GENOMIC DNA]</scope>
    <source>
        <strain evidence="2 3">0-1</strain>
    </source>
</reference>
<keyword evidence="3" id="KW-1185">Reference proteome</keyword>
<dbReference type="HOGENOM" id="CLU_040575_0_0_1"/>
<dbReference type="EMBL" id="GL533146">
    <property type="protein sequence ID" value="EFQ94770.1"/>
    <property type="molecule type" value="Genomic_DNA"/>
</dbReference>
<protein>
    <submittedName>
        <fullName evidence="2">Uncharacterized protein</fullName>
    </submittedName>
</protein>
<accession>E3RHN9</accession>
<sequence length="514" mass="58573">MYNQQRTPIPHTEVAEDIFETPSSTSTAEYRIRSEANQLLEDPDVEDDVVYRITPGSKVTQSLLETCAKQFLSEYGAWSGIAALKAKCLPVGANNILVTAVAKDRKHIGHCFASQWMHLGQRIWWITQLLVVNGYRNQKRATRMLKVLTKHYDIGKLDSQTDYVGVVSAHPYTICAVLRVFGRGIENLPSKPDWEKRWESVVPLVPFPTPVCEYIMGTAPFKYLNTATILPGTLTARTNFYLDSRVSKEAVERIVHSMNRQIVEPWEWLFGSLEQGCEYVCGLDYRYDPKYNLVPKTCDALDSKGNLVDDGAVNSSESSLSRHTDATTHFDDSSPSIPYADIDRYLFDVPFRCVLEPYLSRAHANLVGTKRKRIHEAKELIAEQRSMLSVIMGGKQIPPCLREAYRAKTKKYPLPEHMKSWAAFTEYMYECFPTDINVTARVLILQAIHFKELLDKHEKVEENGGKKLVKEEIRRSLKPGDSESPKPSPMAKMTPRHLEHKHPYQATIKIQTHL</sequence>